<feature type="compositionally biased region" description="Low complexity" evidence="1">
    <location>
        <begin position="465"/>
        <end position="486"/>
    </location>
</feature>
<proteinExistence type="predicted"/>
<feature type="compositionally biased region" description="Polar residues" evidence="1">
    <location>
        <begin position="802"/>
        <end position="811"/>
    </location>
</feature>
<sequence length="1354" mass="149841">MTTQPTTPREHDPDELTRFKQSIDLVSYAQHRYGYHIDKERSSSVELSRQEEKLVVTRKGDHQVYLNPHDERDQGSIIDFVKARGGGGAGLNLGQVRQELRDYLGQPQPERQSPISGPPRSIAPAPNENEAERRARLVLEVLGVQPQLTDRSYLHKRGLTDETIDNPAFQGRVFTAQQNGHRNVAFPLYNERGIASVEQKNEGFRQLLAVPKDGIFATSPTEGKGTKVERVVISESALDSMSYHQLKQETDRRNTIYVATTGTPTERQMELIQRVIDKHQPHEAVLANDKDAGGRRFNINYLNELQPPRTAKELEGHSTYEDATRSVQWHATAVGKYHSALRVSFQHEKAHEGATHVRELTERVGRINATQDGENSMSMQVQRTGSKETVVRLVVPNADTGQLEVIAQELYRQREAQRAAGQEKVVANFLRVEYPLSKDYNQDVELKNKGLSAAEISQQGQLEAEQKQAQQAQKQQAEALQQQQRQEAQRREAERQQAENSPEVLKARQQQERTTVRVLVGSAVAASNEPPVAVRAAPTLEEVRQQFKTAATAVSKELEEGGQGVVAARLREVVRVIDQELHLTGASRVVVRHALDSTEKVRGLADSPQTEVLRTAVRILENPGLQGEKTMTSAATAAPVHVSEQSAADVAAVRQRRQEDKAFDAAVQAIVAGNSQQKAMLLIDEERPAEGKTTQAQQIAKLLQQTGAFVGELQATLASGRIRTEVAVTYDLRQEQAPVISQTLDALEKTARVIVTEREQDKTLRRDPQLYTALREAGVVLLKEFEAAQPAPARRVAPEQESSNAGKSPSRSVEVEASKSSTNDAHTVEKVATIHVQELTPTPTNRAERLQAVLEKAGIVQTGEITSITDAQGIRHSSFPVHYRIDQPTIAQVHQTLTNAAHNYPGIRVEEQEQDTVDRQRAAAQAPLQPVPVTRKKEEGIVPELSRVPMMVIEAPQFAKELASLPTREATSTTTGQAVGREIAGYVVVQEPATHPLAPSNTVYAAAIQETLAGRGALASLPPGERPYATNEGVQENRVHFSFRQDQPEAAALSKTLDQLARQPGIRVVDYEVDQAARRQQLYEAQAVPVALLTIPERMQPLGQRQALVEVRGDQSLETALQIQSSLSQKGAQVSDIATVAQPFTQEPLRHLEVVYRVDHPHVVAISQTLDELSTRGDTIQVHEFNGVIHSRQHATQVVQQAHFEQLTDKQLTPDKNHDSTAREERTLPATKQTNSEDVTQSAEKIALVRVAEPLERAESETSKATRIQQDLQQAGATVGEIRSSEKGSQRYSEIPILYTTGQPQIERVSQTLDKVGQQMGVTVEESPSDRAERRQAALFATVPSRVKEAEIER</sequence>
<dbReference type="Pfam" id="PF13155">
    <property type="entry name" value="Toprim_2"/>
    <property type="match status" value="1"/>
</dbReference>
<evidence type="ECO:0000313" key="3">
    <source>
        <dbReference type="Proteomes" id="UP000622017"/>
    </source>
</evidence>
<feature type="compositionally biased region" description="Basic and acidic residues" evidence="1">
    <location>
        <begin position="487"/>
        <end position="497"/>
    </location>
</feature>
<feature type="compositionally biased region" description="Low complexity" evidence="1">
    <location>
        <begin position="790"/>
        <end position="801"/>
    </location>
</feature>
<dbReference type="RefSeq" id="WP_187320682.1">
    <property type="nucleotide sequence ID" value="NZ_JACSCY010000014.1"/>
</dbReference>
<feature type="region of interest" description="Disordered" evidence="1">
    <location>
        <begin position="1206"/>
        <end position="1241"/>
    </location>
</feature>
<name>A0ABR7MNH0_9BACT</name>
<keyword evidence="3" id="KW-1185">Reference proteome</keyword>
<dbReference type="EMBL" id="JACSCY010000014">
    <property type="protein sequence ID" value="MBC6612449.1"/>
    <property type="molecule type" value="Genomic_DNA"/>
</dbReference>
<evidence type="ECO:0000256" key="1">
    <source>
        <dbReference type="SAM" id="MobiDB-lite"/>
    </source>
</evidence>
<organism evidence="2 3">
    <name type="scientific">Hymenobacter citatus</name>
    <dbReference type="NCBI Taxonomy" id="2763506"/>
    <lineage>
        <taxon>Bacteria</taxon>
        <taxon>Pseudomonadati</taxon>
        <taxon>Bacteroidota</taxon>
        <taxon>Cytophagia</taxon>
        <taxon>Cytophagales</taxon>
        <taxon>Hymenobacteraceae</taxon>
        <taxon>Hymenobacter</taxon>
    </lineage>
</organism>
<reference evidence="2 3" key="1">
    <citation type="submission" date="2020-08" db="EMBL/GenBank/DDBJ databases">
        <title>Hymenobacter sp.</title>
        <authorList>
            <person name="Kim M.K."/>
        </authorList>
    </citation>
    <scope>NUCLEOTIDE SEQUENCE [LARGE SCALE GENOMIC DNA]</scope>
    <source>
        <strain evidence="2 3">BT507</strain>
    </source>
</reference>
<evidence type="ECO:0000313" key="2">
    <source>
        <dbReference type="EMBL" id="MBC6612449.1"/>
    </source>
</evidence>
<accession>A0ABR7MNH0</accession>
<protein>
    <submittedName>
        <fullName evidence="2">Toprim domain-containing protein</fullName>
    </submittedName>
</protein>
<feature type="compositionally biased region" description="Polar residues" evidence="1">
    <location>
        <begin position="1230"/>
        <end position="1241"/>
    </location>
</feature>
<feature type="region of interest" description="Disordered" evidence="1">
    <location>
        <begin position="790"/>
        <end position="826"/>
    </location>
</feature>
<gene>
    <name evidence="2" type="ORF">H8B15_16110</name>
</gene>
<dbReference type="Proteomes" id="UP000622017">
    <property type="component" value="Unassembled WGS sequence"/>
</dbReference>
<comment type="caution">
    <text evidence="2">The sequence shown here is derived from an EMBL/GenBank/DDBJ whole genome shotgun (WGS) entry which is preliminary data.</text>
</comment>
<feature type="compositionally biased region" description="Basic and acidic residues" evidence="1">
    <location>
        <begin position="1206"/>
        <end position="1227"/>
    </location>
</feature>
<feature type="region of interest" description="Disordered" evidence="1">
    <location>
        <begin position="106"/>
        <end position="129"/>
    </location>
</feature>
<feature type="region of interest" description="Disordered" evidence="1">
    <location>
        <begin position="465"/>
        <end position="510"/>
    </location>
</feature>